<gene>
    <name evidence="1" type="ORF">CK203_098874</name>
</gene>
<dbReference type="EMBL" id="QGNW01001679">
    <property type="protein sequence ID" value="RVW33441.1"/>
    <property type="molecule type" value="Genomic_DNA"/>
</dbReference>
<evidence type="ECO:0000313" key="1">
    <source>
        <dbReference type="EMBL" id="RVW33441.1"/>
    </source>
</evidence>
<sequence>MDSRPTFYSDVAQTQGALPAPSLRHTDSCPIGVSADCVQLTPKRAAKSLRNIKLFSQGCEVGFHLEVLSSQLAAYIGQLQEEIHNTRRYETRRPPTTQGATTSSPENLVRCLPAKRVRTSGPNARCSIAPPIEGNSDYRSISFHLELYFDQEAIRQQPELRDSYGLLQEVPS</sequence>
<reference evidence="1 2" key="1">
    <citation type="journal article" date="2018" name="PLoS Genet.">
        <title>Population sequencing reveals clonal diversity and ancestral inbreeding in the grapevine cultivar Chardonnay.</title>
        <authorList>
            <person name="Roach M.J."/>
            <person name="Johnson D.L."/>
            <person name="Bohlmann J."/>
            <person name="van Vuuren H.J."/>
            <person name="Jones S.J."/>
            <person name="Pretorius I.S."/>
            <person name="Schmidt S.A."/>
            <person name="Borneman A.R."/>
        </authorList>
    </citation>
    <scope>NUCLEOTIDE SEQUENCE [LARGE SCALE GENOMIC DNA]</scope>
    <source>
        <strain evidence="2">cv. Chardonnay</strain>
        <tissue evidence="1">Leaf</tissue>
    </source>
</reference>
<organism evidence="1 2">
    <name type="scientific">Vitis vinifera</name>
    <name type="common">Grape</name>
    <dbReference type="NCBI Taxonomy" id="29760"/>
    <lineage>
        <taxon>Eukaryota</taxon>
        <taxon>Viridiplantae</taxon>
        <taxon>Streptophyta</taxon>
        <taxon>Embryophyta</taxon>
        <taxon>Tracheophyta</taxon>
        <taxon>Spermatophyta</taxon>
        <taxon>Magnoliopsida</taxon>
        <taxon>eudicotyledons</taxon>
        <taxon>Gunneridae</taxon>
        <taxon>Pentapetalae</taxon>
        <taxon>rosids</taxon>
        <taxon>Vitales</taxon>
        <taxon>Vitaceae</taxon>
        <taxon>Viteae</taxon>
        <taxon>Vitis</taxon>
    </lineage>
</organism>
<evidence type="ECO:0000313" key="2">
    <source>
        <dbReference type="Proteomes" id="UP000288805"/>
    </source>
</evidence>
<dbReference type="Proteomes" id="UP000288805">
    <property type="component" value="Unassembled WGS sequence"/>
</dbReference>
<accession>A0A438DDH0</accession>
<comment type="caution">
    <text evidence="1">The sequence shown here is derived from an EMBL/GenBank/DDBJ whole genome shotgun (WGS) entry which is preliminary data.</text>
</comment>
<name>A0A438DDH0_VITVI</name>
<protein>
    <submittedName>
        <fullName evidence="1">Uncharacterized protein</fullName>
    </submittedName>
</protein>
<dbReference type="AlphaFoldDB" id="A0A438DDH0"/>
<proteinExistence type="predicted"/>